<dbReference type="SMART" id="SM00028">
    <property type="entry name" value="TPR"/>
    <property type="match status" value="3"/>
</dbReference>
<evidence type="ECO:0000259" key="3">
    <source>
        <dbReference type="Pfam" id="PF12770"/>
    </source>
</evidence>
<evidence type="ECO:0000313" key="5">
    <source>
        <dbReference type="Proteomes" id="UP000239747"/>
    </source>
</evidence>
<dbReference type="Pfam" id="PF13181">
    <property type="entry name" value="TPR_8"/>
    <property type="match status" value="2"/>
</dbReference>
<sequence length="902" mass="104085">MKSSLTSIIFWLLVVCACNSTSSQTYYELFDKLEKNKGIEALQPQLDSVLRNTTDYLQYTEMSHDFSVKYFRLRDHEAAIKYAQLEVNSFEEHQIWNEKYTKAIYQLAYFYELTAQIEVAIQHYSKVISVEPNSYKTIQSYGKLGDCHYKLGDYYQAEIYYLKAISDLENYNASGFLASQYLNLSRVYHTLNTVDSQDKELKTLNKVLEINKKNPLNDRRLSILYNNLANYYNNEKSYNFNQAKLYYQKLLNHSIEKEDSTSIGIGYGNLGNLYIKQGSDSAKYYLNKSLDYSLSTDSKDRVFKNISDFELQNGNSESSLIFLNKAIQVNFRNKNIDLKNPSLVHFKDAIDPIGVINSLSKKAEVLLLQYEDSKKKSYAIKAFKNLQTADSLIDYIQNSNSEQSSKLYWRKEASKVYHYAVYCSYILDKTQLAFVYSEKNKAVLLTENIIQNSFDIPESIKNRKKFLNNRLIEYERKLEEKKDSNSIKFYNKAILNQRLEIKKYDDSIANHYTDGLTKTYLNQLTSLSEVQNGLKNDEMIISYVWNEEVKCKNHLMCLVITPEDAQVFELEHADDLNREISQYLQLLSKPFSTKEDINQYAIKANSIYKRLFPIEIQSKLKSKKITIIADGQLQNIPFDALITDIEKHNYLIKDCQINYAYSLSFSKSNAAINRKASKNLITFSPTTFDLIGLPKLYNTNAEINSINKYIEGDNYINHIATKNNFKSLIDDYKIIHLATHASSGEDPFIGFHDSKLGIKELYSLENNAQLVFLSACDTSIGEIIQGEGTLTLARGFFYTGSQAVVASLWKTSDKSTSYIVEDFYKNIEEKNGVSTALHRAKLKYIKEHSLSDVSPYYWASLKSMGDNQPIALNNYNFVYWIIGALVMILTLLSVLFFKNRKA</sequence>
<dbReference type="OrthoDB" id="9771112at2"/>
<keyword evidence="1" id="KW-0802">TPR repeat</keyword>
<evidence type="ECO:0000256" key="2">
    <source>
        <dbReference type="SAM" id="Phobius"/>
    </source>
</evidence>
<accession>A0A2S7U6P2</accession>
<comment type="caution">
    <text evidence="4">The sequence shown here is derived from an EMBL/GenBank/DDBJ whole genome shotgun (WGS) entry which is preliminary data.</text>
</comment>
<evidence type="ECO:0000313" key="4">
    <source>
        <dbReference type="EMBL" id="PQJ30679.1"/>
    </source>
</evidence>
<dbReference type="Gene3D" id="1.25.40.10">
    <property type="entry name" value="Tetratricopeptide repeat domain"/>
    <property type="match status" value="3"/>
</dbReference>
<dbReference type="EMBL" id="MTPW01000001">
    <property type="protein sequence ID" value="PQJ30679.1"/>
    <property type="molecule type" value="Genomic_DNA"/>
</dbReference>
<dbReference type="InterPro" id="IPR011990">
    <property type="entry name" value="TPR-like_helical_dom_sf"/>
</dbReference>
<gene>
    <name evidence="4" type="ORF">BST92_01455</name>
</gene>
<feature type="transmembrane region" description="Helical" evidence="2">
    <location>
        <begin position="877"/>
        <end position="897"/>
    </location>
</feature>
<proteinExistence type="predicted"/>
<dbReference type="InterPro" id="IPR019734">
    <property type="entry name" value="TPR_rpt"/>
</dbReference>
<feature type="repeat" description="TPR" evidence="1">
    <location>
        <begin position="101"/>
        <end position="134"/>
    </location>
</feature>
<dbReference type="PROSITE" id="PS51257">
    <property type="entry name" value="PROKAR_LIPOPROTEIN"/>
    <property type="match status" value="1"/>
</dbReference>
<dbReference type="PANTHER" id="PTHR10098">
    <property type="entry name" value="RAPSYN-RELATED"/>
    <property type="match status" value="1"/>
</dbReference>
<keyword evidence="2" id="KW-1133">Transmembrane helix</keyword>
<dbReference type="PROSITE" id="PS50005">
    <property type="entry name" value="TPR"/>
    <property type="match status" value="1"/>
</dbReference>
<dbReference type="PANTHER" id="PTHR10098:SF108">
    <property type="entry name" value="TETRATRICOPEPTIDE REPEAT PROTEIN 28"/>
    <property type="match status" value="1"/>
</dbReference>
<dbReference type="RefSeq" id="WP_105069862.1">
    <property type="nucleotide sequence ID" value="NZ_MTPW01000001.1"/>
</dbReference>
<dbReference type="Proteomes" id="UP000239747">
    <property type="component" value="Unassembled WGS sequence"/>
</dbReference>
<keyword evidence="2" id="KW-0472">Membrane</keyword>
<keyword evidence="5" id="KW-1185">Reference proteome</keyword>
<dbReference type="SUPFAM" id="SSF48452">
    <property type="entry name" value="TPR-like"/>
    <property type="match status" value="2"/>
</dbReference>
<feature type="domain" description="CHAT" evidence="3">
    <location>
        <begin position="604"/>
        <end position="866"/>
    </location>
</feature>
<evidence type="ECO:0000256" key="1">
    <source>
        <dbReference type="PROSITE-ProRule" id="PRU00339"/>
    </source>
</evidence>
<dbReference type="AlphaFoldDB" id="A0A2S7U6P2"/>
<reference evidence="4 5" key="1">
    <citation type="submission" date="2017-01" db="EMBL/GenBank/DDBJ databases">
        <title>Trade-off between light-utilization and light-protection in marine flavobacteria.</title>
        <authorList>
            <person name="Kumagai Y."/>
            <person name="Yoshizawa S."/>
            <person name="Kogure K."/>
            <person name="Iwasaki W."/>
        </authorList>
    </citation>
    <scope>NUCLEOTIDE SEQUENCE [LARGE SCALE GENOMIC DNA]</scope>
    <source>
        <strain evidence="4 5">KCTC 32109</strain>
    </source>
</reference>
<dbReference type="Pfam" id="PF12770">
    <property type="entry name" value="CHAT"/>
    <property type="match status" value="1"/>
</dbReference>
<organism evidence="4 5">
    <name type="scientific">Nonlabens arenilitoris</name>
    <dbReference type="NCBI Taxonomy" id="1217969"/>
    <lineage>
        <taxon>Bacteria</taxon>
        <taxon>Pseudomonadati</taxon>
        <taxon>Bacteroidota</taxon>
        <taxon>Flavobacteriia</taxon>
        <taxon>Flavobacteriales</taxon>
        <taxon>Flavobacteriaceae</taxon>
        <taxon>Nonlabens</taxon>
    </lineage>
</organism>
<keyword evidence="2" id="KW-0812">Transmembrane</keyword>
<dbReference type="InterPro" id="IPR024983">
    <property type="entry name" value="CHAT_dom"/>
</dbReference>
<protein>
    <recommendedName>
        <fullName evidence="3">CHAT domain-containing protein</fullName>
    </recommendedName>
</protein>
<name>A0A2S7U6P2_9FLAO</name>